<dbReference type="AlphaFoldDB" id="A0A8H7W1E5"/>
<dbReference type="EMBL" id="JAEPRE010000018">
    <property type="protein sequence ID" value="KAG2236393.1"/>
    <property type="molecule type" value="Genomic_DNA"/>
</dbReference>
<keyword evidence="2" id="KW-1185">Reference proteome</keyword>
<protein>
    <submittedName>
        <fullName evidence="1">Uncharacterized protein</fullName>
    </submittedName>
</protein>
<comment type="caution">
    <text evidence="1">The sequence shown here is derived from an EMBL/GenBank/DDBJ whole genome shotgun (WGS) entry which is preliminary data.</text>
</comment>
<reference evidence="1" key="1">
    <citation type="submission" date="2021-01" db="EMBL/GenBank/DDBJ databases">
        <title>Metabolic potential, ecology and presence of endohyphal bacteria is reflected in genomic diversity of Mucoromycotina.</title>
        <authorList>
            <person name="Muszewska A."/>
            <person name="Okrasinska A."/>
            <person name="Steczkiewicz K."/>
            <person name="Drgas O."/>
            <person name="Orlowska M."/>
            <person name="Perlinska-Lenart U."/>
            <person name="Aleksandrzak-Piekarczyk T."/>
            <person name="Szatraj K."/>
            <person name="Zielenkiewicz U."/>
            <person name="Pilsyk S."/>
            <person name="Malc E."/>
            <person name="Mieczkowski P."/>
            <person name="Kruszewska J.S."/>
            <person name="Biernat P."/>
            <person name="Pawlowska J."/>
        </authorList>
    </citation>
    <scope>NUCLEOTIDE SEQUENCE</scope>
    <source>
        <strain evidence="1">WA0000018081</strain>
    </source>
</reference>
<name>A0A8H7W1E5_9FUNG</name>
<gene>
    <name evidence="1" type="ORF">INT48_008375</name>
</gene>
<accession>A0A8H7W1E5</accession>
<sequence>MRWKIQLRKDQFKKNKKKSIYSCQHNHVIGSFEDMKHLTLSSALKELSESQLSLGYDKRDVRVSLQKHFSQSATSTHPDHFVHADEIYNIYRKIQQQ</sequence>
<organism evidence="1 2">
    <name type="scientific">Thamnidium elegans</name>
    <dbReference type="NCBI Taxonomy" id="101142"/>
    <lineage>
        <taxon>Eukaryota</taxon>
        <taxon>Fungi</taxon>
        <taxon>Fungi incertae sedis</taxon>
        <taxon>Mucoromycota</taxon>
        <taxon>Mucoromycotina</taxon>
        <taxon>Mucoromycetes</taxon>
        <taxon>Mucorales</taxon>
        <taxon>Mucorineae</taxon>
        <taxon>Mucoraceae</taxon>
        <taxon>Thamnidium</taxon>
    </lineage>
</organism>
<evidence type="ECO:0000313" key="1">
    <source>
        <dbReference type="EMBL" id="KAG2236393.1"/>
    </source>
</evidence>
<proteinExistence type="predicted"/>
<dbReference type="Proteomes" id="UP000613177">
    <property type="component" value="Unassembled WGS sequence"/>
</dbReference>
<evidence type="ECO:0000313" key="2">
    <source>
        <dbReference type="Proteomes" id="UP000613177"/>
    </source>
</evidence>